<dbReference type="InterPro" id="IPR018878">
    <property type="entry name" value="ORF6C_dom"/>
</dbReference>
<dbReference type="Pfam" id="PF10552">
    <property type="entry name" value="ORF6C"/>
    <property type="match status" value="1"/>
</dbReference>
<dbReference type="PATRIC" id="fig|762051.18.peg.1913"/>
<dbReference type="OrthoDB" id="9812611at2"/>
<dbReference type="HOGENOM" id="CLU_046670_8_2_9"/>
<dbReference type="PANTHER" id="PTHR36180">
    <property type="entry name" value="DNA-BINDING PROTEIN-RELATED-RELATED"/>
    <property type="match status" value="1"/>
</dbReference>
<dbReference type="EMBL" id="CP001758">
    <property type="protein sequence ID" value="ADG41441.1"/>
    <property type="molecule type" value="Genomic_DNA"/>
</dbReference>
<proteinExistence type="predicted"/>
<dbReference type="PANTHER" id="PTHR36180:SF2">
    <property type="entry name" value="BRO FAMILY PROTEIN"/>
    <property type="match status" value="1"/>
</dbReference>
<reference evidence="2 3" key="1">
    <citation type="journal article" date="2010" name="J. Bacteriol.">
        <title>Complete genome sequence analysis of Leuconostoc kimchii IMSNU 11154.</title>
        <authorList>
            <person name="Oh H.M."/>
            <person name="Cho Y.J."/>
            <person name="Kim B.K."/>
            <person name="Roe J.H."/>
            <person name="Kang S.O."/>
            <person name="Nahm B.H."/>
            <person name="Jeong G."/>
            <person name="Han H.U."/>
            <person name="Chun J."/>
        </authorList>
    </citation>
    <scope>NUCLEOTIDE SEQUENCE [LARGE SCALE GENOMIC DNA]</scope>
    <source>
        <strain evidence="3">IMSNU 11154 / KCTC 2386 / IH25</strain>
    </source>
</reference>
<evidence type="ECO:0000313" key="2">
    <source>
        <dbReference type="EMBL" id="ADG41441.1"/>
    </source>
</evidence>
<dbReference type="STRING" id="762051.LKI_09510"/>
<dbReference type="SMART" id="SM01040">
    <property type="entry name" value="Bro-N"/>
    <property type="match status" value="1"/>
</dbReference>
<dbReference type="RefSeq" id="WP_013104027.1">
    <property type="nucleotide sequence ID" value="NC_014136.1"/>
</dbReference>
<evidence type="ECO:0000313" key="3">
    <source>
        <dbReference type="Proteomes" id="UP000002362"/>
    </source>
</evidence>
<dbReference type="Pfam" id="PF02498">
    <property type="entry name" value="Bro-N"/>
    <property type="match status" value="1"/>
</dbReference>
<name>D5T4H0_LEUKI</name>
<sequence>MNEVAVFNFETNEVRTVVINEEVWLVAKDVATTLGYSRTADAVKAHVDEEDKGVGKIQTPGGTQRMTVINQSGVISLALSSKLPTAKKFKRWVTSEVIPSVLKHGSYSKPQSTLQLFDNALQVMKEQETKINHVVDRMDEFEDAQEIRSWEQTELLRMRKNKVFAILGSKHTKRYKALSSEVYQSISHDFKSQFNVPRYNALPRKQFEDGKRFFINWEPSNLLELAIKGAEQPA</sequence>
<dbReference type="KEGG" id="lki:LKI_09510"/>
<dbReference type="Proteomes" id="UP000002362">
    <property type="component" value="Chromosome"/>
</dbReference>
<dbReference type="AlphaFoldDB" id="D5T4H0"/>
<dbReference type="InterPro" id="IPR003497">
    <property type="entry name" value="BRO_N_domain"/>
</dbReference>
<dbReference type="eggNOG" id="COG3617">
    <property type="taxonomic scope" value="Bacteria"/>
</dbReference>
<accession>D5T4H0</accession>
<gene>
    <name evidence="2" type="ordered locus">LKI_09510</name>
</gene>
<feature type="domain" description="Bro-N" evidence="1">
    <location>
        <begin position="1"/>
        <end position="105"/>
    </location>
</feature>
<organism evidence="2 3">
    <name type="scientific">Leuconostoc kimchii (strain IMSNU 11154 / KCTC 2386 / IH25)</name>
    <dbReference type="NCBI Taxonomy" id="762051"/>
    <lineage>
        <taxon>Bacteria</taxon>
        <taxon>Bacillati</taxon>
        <taxon>Bacillota</taxon>
        <taxon>Bacilli</taxon>
        <taxon>Lactobacillales</taxon>
        <taxon>Lactobacillaceae</taxon>
        <taxon>Leuconostoc</taxon>
    </lineage>
</organism>
<evidence type="ECO:0000259" key="1">
    <source>
        <dbReference type="PROSITE" id="PS51750"/>
    </source>
</evidence>
<protein>
    <submittedName>
        <fullName evidence="2">Putative antirepressor-phage associated</fullName>
    </submittedName>
</protein>
<dbReference type="PROSITE" id="PS51750">
    <property type="entry name" value="BRO_N"/>
    <property type="match status" value="1"/>
</dbReference>